<gene>
    <name evidence="3" type="ORF">SAMN05421854_114153</name>
</gene>
<dbReference type="InterPro" id="IPR036812">
    <property type="entry name" value="NAD(P)_OxRdtase_dom_sf"/>
</dbReference>
<dbReference type="Gene3D" id="3.20.20.100">
    <property type="entry name" value="NADP-dependent oxidoreductase domain"/>
    <property type="match status" value="1"/>
</dbReference>
<dbReference type="GO" id="GO:0016491">
    <property type="term" value="F:oxidoreductase activity"/>
    <property type="evidence" value="ECO:0007669"/>
    <property type="project" value="UniProtKB-KW"/>
</dbReference>
<name>A0A1I5ZAV6_9PSEU</name>
<dbReference type="SUPFAM" id="SSF51430">
    <property type="entry name" value="NAD(P)-linked oxidoreductase"/>
    <property type="match status" value="1"/>
</dbReference>
<dbReference type="OrthoDB" id="9768793at2"/>
<organism evidence="3 4">
    <name type="scientific">Amycolatopsis rubida</name>
    <dbReference type="NCBI Taxonomy" id="112413"/>
    <lineage>
        <taxon>Bacteria</taxon>
        <taxon>Bacillati</taxon>
        <taxon>Actinomycetota</taxon>
        <taxon>Actinomycetes</taxon>
        <taxon>Pseudonocardiales</taxon>
        <taxon>Pseudonocardiaceae</taxon>
        <taxon>Amycolatopsis</taxon>
    </lineage>
</organism>
<dbReference type="EMBL" id="FOWC01000014">
    <property type="protein sequence ID" value="SFQ53545.1"/>
    <property type="molecule type" value="Genomic_DNA"/>
</dbReference>
<dbReference type="RefSeq" id="WP_093576291.1">
    <property type="nucleotide sequence ID" value="NZ_FOWC01000014.1"/>
</dbReference>
<dbReference type="Pfam" id="PF00248">
    <property type="entry name" value="Aldo_ket_red"/>
    <property type="match status" value="1"/>
</dbReference>
<dbReference type="GO" id="GO:0005829">
    <property type="term" value="C:cytosol"/>
    <property type="evidence" value="ECO:0007669"/>
    <property type="project" value="TreeGrafter"/>
</dbReference>
<evidence type="ECO:0000259" key="2">
    <source>
        <dbReference type="Pfam" id="PF00248"/>
    </source>
</evidence>
<dbReference type="CDD" id="cd19080">
    <property type="entry name" value="AKR_AKR9A_9B"/>
    <property type="match status" value="1"/>
</dbReference>
<accession>A0A1I5ZAV6</accession>
<dbReference type="PANTHER" id="PTHR43364:SF4">
    <property type="entry name" value="NAD(P)-LINKED OXIDOREDUCTASE SUPERFAMILY PROTEIN"/>
    <property type="match status" value="1"/>
</dbReference>
<keyword evidence="1" id="KW-0560">Oxidoreductase</keyword>
<reference evidence="3 4" key="1">
    <citation type="submission" date="2016-10" db="EMBL/GenBank/DDBJ databases">
        <authorList>
            <person name="de Groot N.N."/>
        </authorList>
    </citation>
    <scope>NUCLEOTIDE SEQUENCE [LARGE SCALE GENOMIC DNA]</scope>
    <source>
        <strain evidence="3 4">DSM 44637</strain>
    </source>
</reference>
<dbReference type="Proteomes" id="UP000199137">
    <property type="component" value="Unassembled WGS sequence"/>
</dbReference>
<dbReference type="InterPro" id="IPR050523">
    <property type="entry name" value="AKR_Detox_Biosynth"/>
</dbReference>
<feature type="domain" description="NADP-dependent oxidoreductase" evidence="2">
    <location>
        <begin position="18"/>
        <end position="316"/>
    </location>
</feature>
<dbReference type="FunFam" id="3.20.20.100:FF:000004">
    <property type="entry name" value="Oxidoreductase, aldo/keto reductase"/>
    <property type="match status" value="1"/>
</dbReference>
<proteinExistence type="predicted"/>
<sequence>MNLASYRTLGRTGLRISPLILGTLTFDEPGWGCDQDTALRLLHRYVDAGGNTLDTANGYAGGRAEQTIAKFLRTNPSLREGLVLATKFAGNLHPGDPNGGGTGRKAILRQLDASLTRLGTDHVDLYWQHYFDQHTPIEETIGTLQDLITAGKIRYYGLSDTPAWAVARAASLAEARGWAPVTAIQVEYSLLQRTVEGELFGAARALGIGVTPWGPLAGGVLSGKHTRTSAAESGRADWASTRARLTENTFTLLDVLHEIAAEQQVPMPAVALGWVNHRPEVTATIIGCRTLDQLENNLASLTVTLSAEQLATLDTLTAPSLPFPFAFLDNSAADLAQGGATINGIPSRNWQPSH</sequence>
<evidence type="ECO:0000313" key="4">
    <source>
        <dbReference type="Proteomes" id="UP000199137"/>
    </source>
</evidence>
<evidence type="ECO:0000313" key="3">
    <source>
        <dbReference type="EMBL" id="SFQ53545.1"/>
    </source>
</evidence>
<dbReference type="InterPro" id="IPR023210">
    <property type="entry name" value="NADP_OxRdtase_dom"/>
</dbReference>
<dbReference type="AlphaFoldDB" id="A0A1I5ZAV6"/>
<protein>
    <submittedName>
        <fullName evidence="3">Predicted oxidoreductase</fullName>
    </submittedName>
</protein>
<evidence type="ECO:0000256" key="1">
    <source>
        <dbReference type="ARBA" id="ARBA00023002"/>
    </source>
</evidence>
<dbReference type="STRING" id="112413.SAMN05421854_114153"/>
<dbReference type="PANTHER" id="PTHR43364">
    <property type="entry name" value="NADH-SPECIFIC METHYLGLYOXAL REDUCTASE-RELATED"/>
    <property type="match status" value="1"/>
</dbReference>